<evidence type="ECO:0000313" key="2">
    <source>
        <dbReference type="Proteomes" id="UP000035740"/>
    </source>
</evidence>
<dbReference type="SUPFAM" id="SSF52047">
    <property type="entry name" value="RNI-like"/>
    <property type="match status" value="1"/>
</dbReference>
<name>A0A0J8B1J3_BETVV</name>
<dbReference type="EMBL" id="KQ099191">
    <property type="protein sequence ID" value="KMS93768.1"/>
    <property type="molecule type" value="Genomic_DNA"/>
</dbReference>
<dbReference type="Proteomes" id="UP000035740">
    <property type="component" value="Unassembled WGS sequence"/>
</dbReference>
<dbReference type="Gramene" id="KMS93768">
    <property type="protein sequence ID" value="KMS93768"/>
    <property type="gene ID" value="BVRB_028160"/>
</dbReference>
<dbReference type="PANTHER" id="PTHR13318:SF247">
    <property type="entry name" value="GH16156P"/>
    <property type="match status" value="1"/>
</dbReference>
<proteinExistence type="predicted"/>
<accession>A0A0J8B1J3</accession>
<dbReference type="AlphaFoldDB" id="A0A0J8B1J3"/>
<dbReference type="Pfam" id="PF13516">
    <property type="entry name" value="LRR_6"/>
    <property type="match status" value="1"/>
</dbReference>
<dbReference type="InterPro" id="IPR006553">
    <property type="entry name" value="Leu-rich_rpt_Cys-con_subtyp"/>
</dbReference>
<dbReference type="InterPro" id="IPR001611">
    <property type="entry name" value="Leu-rich_rpt"/>
</dbReference>
<dbReference type="PANTHER" id="PTHR13318">
    <property type="entry name" value="PARTNER OF PAIRED, ISOFORM B-RELATED"/>
    <property type="match status" value="1"/>
</dbReference>
<dbReference type="InterPro" id="IPR032675">
    <property type="entry name" value="LRR_dom_sf"/>
</dbReference>
<keyword evidence="2" id="KW-1185">Reference proteome</keyword>
<dbReference type="Gene3D" id="3.80.10.10">
    <property type="entry name" value="Ribonuclease Inhibitor"/>
    <property type="match status" value="1"/>
</dbReference>
<protein>
    <submittedName>
        <fullName evidence="1">Uncharacterized protein</fullName>
    </submittedName>
</protein>
<dbReference type="OrthoDB" id="421226at2759"/>
<evidence type="ECO:0000313" key="1">
    <source>
        <dbReference type="EMBL" id="KMS93768.1"/>
    </source>
</evidence>
<dbReference type="SMART" id="SM00367">
    <property type="entry name" value="LRR_CC"/>
    <property type="match status" value="4"/>
</dbReference>
<organism evidence="1 2">
    <name type="scientific">Beta vulgaris subsp. vulgaris</name>
    <name type="common">Beet</name>
    <dbReference type="NCBI Taxonomy" id="3555"/>
    <lineage>
        <taxon>Eukaryota</taxon>
        <taxon>Viridiplantae</taxon>
        <taxon>Streptophyta</taxon>
        <taxon>Embryophyta</taxon>
        <taxon>Tracheophyta</taxon>
        <taxon>Spermatophyta</taxon>
        <taxon>Magnoliopsida</taxon>
        <taxon>eudicotyledons</taxon>
        <taxon>Gunneridae</taxon>
        <taxon>Pentapetalae</taxon>
        <taxon>Caryophyllales</taxon>
        <taxon>Chenopodiaceae</taxon>
        <taxon>Betoideae</taxon>
        <taxon>Beta</taxon>
    </lineage>
</organism>
<dbReference type="GO" id="GO:0019005">
    <property type="term" value="C:SCF ubiquitin ligase complex"/>
    <property type="evidence" value="ECO:0007669"/>
    <property type="project" value="TreeGrafter"/>
</dbReference>
<dbReference type="GO" id="GO:0031146">
    <property type="term" value="P:SCF-dependent proteasomal ubiquitin-dependent protein catabolic process"/>
    <property type="evidence" value="ECO:0007669"/>
    <property type="project" value="TreeGrafter"/>
</dbReference>
<sequence>SNSQALTRLSLSRSPLLSDTGLLNIAKRVPLLQILHVDATNITDISISAIAKRCRFLRELDINKCRFLTDNALMAIVGGCREIRKLIISDCQSFTDVSLMNLRYLKNLSHLEMDHISHATDNSLTHIIRFCDLKYLSVQDCPLIGDQSYGL</sequence>
<gene>
    <name evidence="1" type="ORF">BVRB_028160</name>
</gene>
<feature type="non-terminal residue" evidence="1">
    <location>
        <position position="1"/>
    </location>
</feature>
<reference evidence="1 2" key="1">
    <citation type="journal article" date="2014" name="Nature">
        <title>The genome of the recently domesticated crop plant sugar beet (Beta vulgaris).</title>
        <authorList>
            <person name="Dohm J.C."/>
            <person name="Minoche A.E."/>
            <person name="Holtgrawe D."/>
            <person name="Capella-Gutierrez S."/>
            <person name="Zakrzewski F."/>
            <person name="Tafer H."/>
            <person name="Rupp O."/>
            <person name="Sorensen T.R."/>
            <person name="Stracke R."/>
            <person name="Reinhardt R."/>
            <person name="Goesmann A."/>
            <person name="Kraft T."/>
            <person name="Schulz B."/>
            <person name="Stadler P.F."/>
            <person name="Schmidt T."/>
            <person name="Gabaldon T."/>
            <person name="Lehrach H."/>
            <person name="Weisshaar B."/>
            <person name="Himmelbauer H."/>
        </authorList>
    </citation>
    <scope>NUCLEOTIDE SEQUENCE [LARGE SCALE GENOMIC DNA]</scope>
    <source>
        <tissue evidence="1">Taproot</tissue>
    </source>
</reference>
<dbReference type="OMA" id="DHISHAT"/>